<dbReference type="PRINTS" id="PR01506">
    <property type="entry name" value="TATBPROTEIN"/>
</dbReference>
<keyword evidence="4 9" id="KW-0812">Transmembrane</keyword>
<dbReference type="Proteomes" id="UP000635902">
    <property type="component" value="Unassembled WGS sequence"/>
</dbReference>
<evidence type="ECO:0000256" key="3">
    <source>
        <dbReference type="ARBA" id="ARBA00022475"/>
    </source>
</evidence>
<accession>A0ABR9ZJX4</accession>
<evidence type="ECO:0000256" key="1">
    <source>
        <dbReference type="ARBA" id="ARBA00004167"/>
    </source>
</evidence>
<feature type="compositionally biased region" description="Low complexity" evidence="10">
    <location>
        <begin position="130"/>
        <end position="145"/>
    </location>
</feature>
<keyword evidence="13" id="KW-1185">Reference proteome</keyword>
<dbReference type="Pfam" id="PF02416">
    <property type="entry name" value="TatA_B_E"/>
    <property type="match status" value="1"/>
</dbReference>
<feature type="region of interest" description="Disordered" evidence="10">
    <location>
        <begin position="118"/>
        <end position="187"/>
    </location>
</feature>
<keyword evidence="7 9" id="KW-0811">Translocation</keyword>
<comment type="caution">
    <text evidence="12">The sequence shown here is derived from an EMBL/GenBank/DDBJ whole genome shotgun (WGS) entry which is preliminary data.</text>
</comment>
<gene>
    <name evidence="9" type="primary">tatB</name>
    <name evidence="12" type="ORF">IRY30_04045</name>
</gene>
<comment type="subcellular location">
    <subcellularLocation>
        <location evidence="9">Cell membrane</location>
        <topology evidence="9">Single-pass membrane protein</topology>
    </subcellularLocation>
    <subcellularLocation>
        <location evidence="1">Membrane</location>
        <topology evidence="1">Single-pass membrane protein</topology>
    </subcellularLocation>
</comment>
<dbReference type="EMBL" id="JADKMY010000001">
    <property type="protein sequence ID" value="MBF4553254.1"/>
    <property type="molecule type" value="Genomic_DNA"/>
</dbReference>
<evidence type="ECO:0000256" key="10">
    <source>
        <dbReference type="SAM" id="MobiDB-lite"/>
    </source>
</evidence>
<dbReference type="HAMAP" id="MF_00237">
    <property type="entry name" value="TatB"/>
    <property type="match status" value="1"/>
</dbReference>
<evidence type="ECO:0000256" key="6">
    <source>
        <dbReference type="ARBA" id="ARBA00022989"/>
    </source>
</evidence>
<dbReference type="Gene3D" id="1.20.5.3310">
    <property type="match status" value="1"/>
</dbReference>
<dbReference type="InterPro" id="IPR003369">
    <property type="entry name" value="TatA/B/E"/>
</dbReference>
<protein>
    <recommendedName>
        <fullName evidence="9">Sec-independent protein translocase protein TatB</fullName>
    </recommendedName>
</protein>
<feature type="compositionally biased region" description="Polar residues" evidence="10">
    <location>
        <begin position="148"/>
        <end position="161"/>
    </location>
</feature>
<keyword evidence="8 9" id="KW-0472">Membrane</keyword>
<evidence type="ECO:0000313" key="13">
    <source>
        <dbReference type="Proteomes" id="UP000635902"/>
    </source>
</evidence>
<evidence type="ECO:0000256" key="7">
    <source>
        <dbReference type="ARBA" id="ARBA00023010"/>
    </source>
</evidence>
<keyword evidence="3 9" id="KW-1003">Cell membrane</keyword>
<dbReference type="InterPro" id="IPR018448">
    <property type="entry name" value="TatB"/>
</dbReference>
<comment type="subunit">
    <text evidence="9">The Tat system comprises two distinct complexes: a TatABC complex, containing multiple copies of TatA, TatB and TatC subunits, and a separate TatA complex, containing only TatA subunits. Substrates initially bind to the TatABC complex, which probably triggers association of the separate TatA complex to form the active translocon.</text>
</comment>
<sequence length="187" mass="20099">MFSNVGFGEILVLLIVGFLLIGPERLPGLIKEVQAIILAIRNAVGQAKEQLDGEFGDEFKQFSKPLAELNNVRQMGARGFITKTLLDGDDTFLTSLDSTKKDVQGTVDTVRKANVRDTLRGATTSPQATQQASEPAVPVQQQAAAGESTAQESPIQNTAQDMVQDLSHAEGQGRLSSGETTKWDDVV</sequence>
<evidence type="ECO:0000313" key="12">
    <source>
        <dbReference type="EMBL" id="MBF4553254.1"/>
    </source>
</evidence>
<proteinExistence type="inferred from homology"/>
<comment type="similarity">
    <text evidence="9">Belongs to the TatB family.</text>
</comment>
<keyword evidence="6 9" id="KW-1133">Transmembrane helix</keyword>
<keyword evidence="5 9" id="KW-0653">Protein transport</keyword>
<reference evidence="12 13" key="1">
    <citation type="submission" date="2020-10" db="EMBL/GenBank/DDBJ databases">
        <title>Novel species in genus Corynebacterium.</title>
        <authorList>
            <person name="Zhang G."/>
        </authorList>
    </citation>
    <scope>NUCLEOTIDE SEQUENCE [LARGE SCALE GENOMIC DNA]</scope>
    <source>
        <strain evidence="12 13">DSM 45110</strain>
    </source>
</reference>
<evidence type="ECO:0000256" key="11">
    <source>
        <dbReference type="SAM" id="Phobius"/>
    </source>
</evidence>
<evidence type="ECO:0000256" key="5">
    <source>
        <dbReference type="ARBA" id="ARBA00022927"/>
    </source>
</evidence>
<comment type="function">
    <text evidence="9">Part of the twin-arginine translocation (Tat) system that transports large folded proteins containing a characteristic twin-arginine motif in their signal peptide across membranes. Together with TatC, TatB is part of a receptor directly interacting with Tat signal peptides. TatB may form an oligomeric binding site that transiently accommodates folded Tat precursor proteins before their translocation.</text>
</comment>
<evidence type="ECO:0000256" key="2">
    <source>
        <dbReference type="ARBA" id="ARBA00022448"/>
    </source>
</evidence>
<evidence type="ECO:0000256" key="9">
    <source>
        <dbReference type="HAMAP-Rule" id="MF_00237"/>
    </source>
</evidence>
<feature type="transmembrane region" description="Helical" evidence="11">
    <location>
        <begin position="6"/>
        <end position="22"/>
    </location>
</feature>
<keyword evidence="2 9" id="KW-0813">Transport</keyword>
<name>A0ABR9ZJX4_9CORY</name>
<organism evidence="12 13">
    <name type="scientific">Corynebacterium suicordis DSM 45110</name>
    <dbReference type="NCBI Taxonomy" id="1121369"/>
    <lineage>
        <taxon>Bacteria</taxon>
        <taxon>Bacillati</taxon>
        <taxon>Actinomycetota</taxon>
        <taxon>Actinomycetes</taxon>
        <taxon>Mycobacteriales</taxon>
        <taxon>Corynebacteriaceae</taxon>
        <taxon>Corynebacterium</taxon>
    </lineage>
</organism>
<dbReference type="RefSeq" id="WP_194556080.1">
    <property type="nucleotide sequence ID" value="NZ_JADKMY010000001.1"/>
</dbReference>
<evidence type="ECO:0000256" key="4">
    <source>
        <dbReference type="ARBA" id="ARBA00022692"/>
    </source>
</evidence>
<evidence type="ECO:0000256" key="8">
    <source>
        <dbReference type="ARBA" id="ARBA00023136"/>
    </source>
</evidence>